<dbReference type="RefSeq" id="WP_350342837.1">
    <property type="nucleotide sequence ID" value="NZ_CP158367.1"/>
</dbReference>
<reference evidence="1" key="2">
    <citation type="submission" date="2024-06" db="EMBL/GenBank/DDBJ databases">
        <authorList>
            <person name="Petrova K.O."/>
            <person name="Toshchakov S.V."/>
            <person name="Boltjanskaja Y.V."/>
            <person name="Kevbrin V."/>
        </authorList>
    </citation>
    <scope>NUCLEOTIDE SEQUENCE</scope>
    <source>
        <strain evidence="1">Z-910T</strain>
    </source>
</reference>
<protein>
    <recommendedName>
        <fullName evidence="2">Lipoprotein</fullName>
    </recommendedName>
</protein>
<evidence type="ECO:0000313" key="1">
    <source>
        <dbReference type="EMBL" id="XBX74079.1"/>
    </source>
</evidence>
<dbReference type="PROSITE" id="PS51257">
    <property type="entry name" value="PROKAR_LIPOPROTEIN"/>
    <property type="match status" value="1"/>
</dbReference>
<organism evidence="1">
    <name type="scientific">Proteinivorax tanatarense</name>
    <dbReference type="NCBI Taxonomy" id="1260629"/>
    <lineage>
        <taxon>Bacteria</taxon>
        <taxon>Bacillati</taxon>
        <taxon>Bacillota</taxon>
        <taxon>Clostridia</taxon>
        <taxon>Eubacteriales</taxon>
        <taxon>Proteinivoracaceae</taxon>
        <taxon>Proteinivorax</taxon>
    </lineage>
</organism>
<gene>
    <name evidence="1" type="ORF">PRVXT_002102</name>
</gene>
<sequence length="131" mass="15141">MKTNMYIILFTACLLFLTGCLDYSVNFYESGIVDDNPQHRMLTFEELEGDMKEKLFIEEGKGLNMRIEVTKGSLQVELINPDGENILKDQLNQVFNKENYLQLTSEELYKEGEYIIVLQGNKADGNIEIKF</sequence>
<proteinExistence type="predicted"/>
<dbReference type="AlphaFoldDB" id="A0AAU7VJ75"/>
<reference evidence="1" key="1">
    <citation type="journal article" date="2013" name="Extremophiles">
        <title>Proteinivorax tanatarense gen. nov., sp. nov., an anaerobic, haloalkaliphilic, proteolytic bacterium isolated from a decaying algal bloom, and proposal of Proteinivoraceae fam. nov.</title>
        <authorList>
            <person name="Kevbrin V."/>
            <person name="Boltyanskaya Y."/>
            <person name="Zhilina T."/>
            <person name="Kolganova T."/>
            <person name="Lavrentjeva E."/>
            <person name="Kuznetsov B."/>
        </authorList>
    </citation>
    <scope>NUCLEOTIDE SEQUENCE</scope>
    <source>
        <strain evidence="1">Z-910T</strain>
    </source>
</reference>
<evidence type="ECO:0008006" key="2">
    <source>
        <dbReference type="Google" id="ProtNLM"/>
    </source>
</evidence>
<dbReference type="EMBL" id="CP158367">
    <property type="protein sequence ID" value="XBX74079.1"/>
    <property type="molecule type" value="Genomic_DNA"/>
</dbReference>
<name>A0AAU7VJ75_9FIRM</name>
<accession>A0AAU7VJ75</accession>